<sequence length="117" mass="13739">MNSFSTKQLLYCKTHKSQPRASFRDPIIQFHTAQEHDLQRFLGWLPVHNEPNKKNNSNELIPLDRNSLKHINRKCAHPIEIVLSYFMAFKTMKNSFQKLRSVIVLTSSPTHTQHSIR</sequence>
<gene>
    <name evidence="1" type="ORF">CDAR_195901</name>
</gene>
<evidence type="ECO:0000313" key="2">
    <source>
        <dbReference type="Proteomes" id="UP001054837"/>
    </source>
</evidence>
<evidence type="ECO:0000313" key="1">
    <source>
        <dbReference type="EMBL" id="GIY84497.1"/>
    </source>
</evidence>
<dbReference type="AlphaFoldDB" id="A0AAV4WPG8"/>
<proteinExistence type="predicted"/>
<accession>A0AAV4WPG8</accession>
<comment type="caution">
    <text evidence="1">The sequence shown here is derived from an EMBL/GenBank/DDBJ whole genome shotgun (WGS) entry which is preliminary data.</text>
</comment>
<name>A0AAV4WPG8_9ARAC</name>
<keyword evidence="2" id="KW-1185">Reference proteome</keyword>
<dbReference type="EMBL" id="BPLQ01014933">
    <property type="protein sequence ID" value="GIY84497.1"/>
    <property type="molecule type" value="Genomic_DNA"/>
</dbReference>
<organism evidence="1 2">
    <name type="scientific">Caerostris darwini</name>
    <dbReference type="NCBI Taxonomy" id="1538125"/>
    <lineage>
        <taxon>Eukaryota</taxon>
        <taxon>Metazoa</taxon>
        <taxon>Ecdysozoa</taxon>
        <taxon>Arthropoda</taxon>
        <taxon>Chelicerata</taxon>
        <taxon>Arachnida</taxon>
        <taxon>Araneae</taxon>
        <taxon>Araneomorphae</taxon>
        <taxon>Entelegynae</taxon>
        <taxon>Araneoidea</taxon>
        <taxon>Araneidae</taxon>
        <taxon>Caerostris</taxon>
    </lineage>
</organism>
<dbReference type="Proteomes" id="UP001054837">
    <property type="component" value="Unassembled WGS sequence"/>
</dbReference>
<reference evidence="1 2" key="1">
    <citation type="submission" date="2021-06" db="EMBL/GenBank/DDBJ databases">
        <title>Caerostris darwini draft genome.</title>
        <authorList>
            <person name="Kono N."/>
            <person name="Arakawa K."/>
        </authorList>
    </citation>
    <scope>NUCLEOTIDE SEQUENCE [LARGE SCALE GENOMIC DNA]</scope>
</reference>
<protein>
    <submittedName>
        <fullName evidence="1">Uncharacterized protein</fullName>
    </submittedName>
</protein>